<proteinExistence type="predicted"/>
<reference evidence="2" key="1">
    <citation type="submission" date="2025-08" db="UniProtKB">
        <authorList>
            <consortium name="Ensembl"/>
        </authorList>
    </citation>
    <scope>IDENTIFICATION</scope>
</reference>
<dbReference type="GeneTree" id="ENSGT00950000185009"/>
<dbReference type="Proteomes" id="UP000694392">
    <property type="component" value="Unplaced"/>
</dbReference>
<feature type="region of interest" description="Disordered" evidence="1">
    <location>
        <begin position="1"/>
        <end position="44"/>
    </location>
</feature>
<name>A0A8D0L5R8_SPHPU</name>
<feature type="compositionally biased region" description="Basic residues" evidence="1">
    <location>
        <begin position="128"/>
        <end position="142"/>
    </location>
</feature>
<dbReference type="PANTHER" id="PTHR31751:SF7">
    <property type="entry name" value="THAP-TYPE DOMAIN-CONTAINING PROTEIN"/>
    <property type="match status" value="1"/>
</dbReference>
<accession>A0A8D0L5R8</accession>
<feature type="region of interest" description="Disordered" evidence="1">
    <location>
        <begin position="103"/>
        <end position="146"/>
    </location>
</feature>
<evidence type="ECO:0000313" key="2">
    <source>
        <dbReference type="Ensembl" id="ENSSPUP00000009615.1"/>
    </source>
</evidence>
<feature type="compositionally biased region" description="Low complexity" evidence="1">
    <location>
        <begin position="1"/>
        <end position="11"/>
    </location>
</feature>
<dbReference type="Ensembl" id="ENSSPUT00000010259.1">
    <property type="protein sequence ID" value="ENSSPUP00000009615.1"/>
    <property type="gene ID" value="ENSSPUG00000007460.1"/>
</dbReference>
<dbReference type="PANTHER" id="PTHR31751">
    <property type="entry name" value="SI:CH211-108C17.2-RELATED-RELATED"/>
    <property type="match status" value="1"/>
</dbReference>
<feature type="compositionally biased region" description="Polar residues" evidence="1">
    <location>
        <begin position="103"/>
        <end position="121"/>
    </location>
</feature>
<protein>
    <submittedName>
        <fullName evidence="2">Uncharacterized protein</fullName>
    </submittedName>
</protein>
<reference evidence="2" key="2">
    <citation type="submission" date="2025-09" db="UniProtKB">
        <authorList>
            <consortium name="Ensembl"/>
        </authorList>
    </citation>
    <scope>IDENTIFICATION</scope>
</reference>
<evidence type="ECO:0000256" key="1">
    <source>
        <dbReference type="SAM" id="MobiDB-lite"/>
    </source>
</evidence>
<dbReference type="AlphaFoldDB" id="A0A8D0L5R8"/>
<sequence length="744" mass="86595">MSSSSSSSSSSPSPPPRRPGRPTIYSPSEKKRRRKSLERKRAQSRICIKEQKGRWMSLRETLNVFSHADVAKFLLDLYDSYENHDIVCKELEVKIQKADGSSTLNAENDLPETSSISTTESMPPIRTGRGRPSRTRQRHSLTGRREAALQSEWNQRYFETPGNRSAYNEQRRNTRTRHANVSQQQSSIVAMNTENLSHILHTTGNNSLTRRHEPALQSEWNQRLPSEDLVDGSMYSSEEEFLVDNEYDFSKSFSSVKHLKNVSIAEDILGITDEWDDGSQGDLMETFEESTRDMILDDTQEISNEKTYIVYDRCLLQLAKKIVMPKCMLCADEVDVSIQPVSSFVLLTWKCSAGHVAFEWSSHPLIKGETYAGDLALSAAIILSGNNFGKISQMADFMKLTFVSANAFFSMQRHFIVPTIESFWCRMKQHILEELHGKDVVIMGDGLMDGPGHSAQYCVYSFMDLETKQILAVEIVDKRKTQLNSPFIEKEAFRRALQRLLDEQLTIKEVVTEAHTQISTLIEKKFPCVIHSYDIWGGAKDLGNKLIEASKLKDCRHLLQWCSDIVNYFWFCCKEVNTYEKFIGMWRGLVHHVVNEHQWASGNGITEERCKHSPQMDEKEKEWLEKGSKSHNEMCKIILDKKFLRNIPYFLRFRSTFDLEQFQQHVHMYASKRFEYTYPVYRARCYLAAIDYNMHLNRQTIHNQQNQLTYRRIYHRKSRRWTLVLKKENKHYVYIDDLMEEIFQ</sequence>
<organism evidence="2 3">
    <name type="scientific">Sphenodon punctatus</name>
    <name type="common">Tuatara</name>
    <name type="synonym">Hatteria punctata</name>
    <dbReference type="NCBI Taxonomy" id="8508"/>
    <lineage>
        <taxon>Eukaryota</taxon>
        <taxon>Metazoa</taxon>
        <taxon>Chordata</taxon>
        <taxon>Craniata</taxon>
        <taxon>Vertebrata</taxon>
        <taxon>Euteleostomi</taxon>
        <taxon>Lepidosauria</taxon>
        <taxon>Sphenodontia</taxon>
        <taxon>Sphenodontidae</taxon>
        <taxon>Sphenodon</taxon>
    </lineage>
</organism>
<keyword evidence="3" id="KW-1185">Reference proteome</keyword>
<evidence type="ECO:0000313" key="3">
    <source>
        <dbReference type="Proteomes" id="UP000694392"/>
    </source>
</evidence>